<keyword evidence="6 7" id="KW-0472">Membrane</keyword>
<evidence type="ECO:0000256" key="5">
    <source>
        <dbReference type="ARBA" id="ARBA00022989"/>
    </source>
</evidence>
<keyword evidence="3 7" id="KW-1003">Cell membrane</keyword>
<proteinExistence type="inferred from homology"/>
<organism evidence="9 10">
    <name type="scientific">Kineosporia mesophila</name>
    <dbReference type="NCBI Taxonomy" id="566012"/>
    <lineage>
        <taxon>Bacteria</taxon>
        <taxon>Bacillati</taxon>
        <taxon>Actinomycetota</taxon>
        <taxon>Actinomycetes</taxon>
        <taxon>Kineosporiales</taxon>
        <taxon>Kineosporiaceae</taxon>
        <taxon>Kineosporia</taxon>
    </lineage>
</organism>
<dbReference type="RefSeq" id="WP_231485201.1">
    <property type="nucleotide sequence ID" value="NZ_BAAAZO010000002.1"/>
</dbReference>
<comment type="subcellular location">
    <subcellularLocation>
        <location evidence="1 7">Cell membrane</location>
        <topology evidence="1 7">Multi-pass membrane protein</topology>
    </subcellularLocation>
</comment>
<evidence type="ECO:0000256" key="3">
    <source>
        <dbReference type="ARBA" id="ARBA00022475"/>
    </source>
</evidence>
<feature type="domain" description="VTT" evidence="8">
    <location>
        <begin position="66"/>
        <end position="182"/>
    </location>
</feature>
<evidence type="ECO:0000256" key="7">
    <source>
        <dbReference type="RuleBase" id="RU366058"/>
    </source>
</evidence>
<evidence type="ECO:0000256" key="6">
    <source>
        <dbReference type="ARBA" id="ARBA00023136"/>
    </source>
</evidence>
<evidence type="ECO:0000256" key="2">
    <source>
        <dbReference type="ARBA" id="ARBA00008640"/>
    </source>
</evidence>
<evidence type="ECO:0000259" key="8">
    <source>
        <dbReference type="Pfam" id="PF09335"/>
    </source>
</evidence>
<comment type="similarity">
    <text evidence="2 7">Belongs to the TVP38/TMEM64 family.</text>
</comment>
<protein>
    <recommendedName>
        <fullName evidence="7">TVP38/TMEM64 family membrane protein</fullName>
    </recommendedName>
</protein>
<feature type="transmembrane region" description="Helical" evidence="7">
    <location>
        <begin position="189"/>
        <end position="213"/>
    </location>
</feature>
<feature type="transmembrane region" description="Helical" evidence="7">
    <location>
        <begin position="12"/>
        <end position="34"/>
    </location>
</feature>
<dbReference type="Proteomes" id="UP001501074">
    <property type="component" value="Unassembled WGS sequence"/>
</dbReference>
<comment type="caution">
    <text evidence="9">The sequence shown here is derived from an EMBL/GenBank/DDBJ whole genome shotgun (WGS) entry which is preliminary data.</text>
</comment>
<evidence type="ECO:0000313" key="9">
    <source>
        <dbReference type="EMBL" id="GAA3601878.1"/>
    </source>
</evidence>
<sequence length="229" mass="23334">MCEAVGVQRPVLRLAGLVVFLGALGLLTAFFLPVSVEGLQSQMQRFGLLAGPVFIVTAAVLALVFVPGPLLSAAGGAMFGTGLGFACSLASSTLTSVLALLTARRAGGGAVEEIGGERTRALTDLARRHGTVAVVVQRLIPGVPDAPLSYAFGVIGLRTYQIALGTLIGSAPRAFAYTALGDAAVSGDATLAVVATGVGAAVSVLGLGLGWWLTRRNRHRSTDEVTPPR</sequence>
<dbReference type="InterPro" id="IPR015414">
    <property type="entry name" value="TMEM64"/>
</dbReference>
<reference evidence="10" key="1">
    <citation type="journal article" date="2019" name="Int. J. Syst. Evol. Microbiol.">
        <title>The Global Catalogue of Microorganisms (GCM) 10K type strain sequencing project: providing services to taxonomists for standard genome sequencing and annotation.</title>
        <authorList>
            <consortium name="The Broad Institute Genomics Platform"/>
            <consortium name="The Broad Institute Genome Sequencing Center for Infectious Disease"/>
            <person name="Wu L."/>
            <person name="Ma J."/>
        </authorList>
    </citation>
    <scope>NUCLEOTIDE SEQUENCE [LARGE SCALE GENOMIC DNA]</scope>
    <source>
        <strain evidence="10">JCM 16902</strain>
    </source>
</reference>
<dbReference type="EMBL" id="BAAAZO010000002">
    <property type="protein sequence ID" value="GAA3601878.1"/>
    <property type="molecule type" value="Genomic_DNA"/>
</dbReference>
<dbReference type="PANTHER" id="PTHR12677">
    <property type="entry name" value="GOLGI APPARATUS MEMBRANE PROTEIN TVP38-RELATED"/>
    <property type="match status" value="1"/>
</dbReference>
<name>A0ABP6ZAW8_9ACTN</name>
<dbReference type="PANTHER" id="PTHR12677:SF58">
    <property type="entry name" value="TVP38_TMEM64 FAMILY MEMBRANE PROTEIN RV0625C"/>
    <property type="match status" value="1"/>
</dbReference>
<evidence type="ECO:0000256" key="4">
    <source>
        <dbReference type="ARBA" id="ARBA00022692"/>
    </source>
</evidence>
<evidence type="ECO:0000256" key="1">
    <source>
        <dbReference type="ARBA" id="ARBA00004651"/>
    </source>
</evidence>
<gene>
    <name evidence="9" type="ORF">GCM10022223_17030</name>
</gene>
<keyword evidence="10" id="KW-1185">Reference proteome</keyword>
<dbReference type="InterPro" id="IPR032816">
    <property type="entry name" value="VTT_dom"/>
</dbReference>
<keyword evidence="5 7" id="KW-1133">Transmembrane helix</keyword>
<feature type="transmembrane region" description="Helical" evidence="7">
    <location>
        <begin position="78"/>
        <end position="101"/>
    </location>
</feature>
<feature type="transmembrane region" description="Helical" evidence="7">
    <location>
        <begin position="46"/>
        <end position="66"/>
    </location>
</feature>
<feature type="transmembrane region" description="Helical" evidence="7">
    <location>
        <begin position="148"/>
        <end position="169"/>
    </location>
</feature>
<accession>A0ABP6ZAW8</accession>
<keyword evidence="4 7" id="KW-0812">Transmembrane</keyword>
<dbReference type="Pfam" id="PF09335">
    <property type="entry name" value="VTT_dom"/>
    <property type="match status" value="1"/>
</dbReference>
<evidence type="ECO:0000313" key="10">
    <source>
        <dbReference type="Proteomes" id="UP001501074"/>
    </source>
</evidence>